<sequence>MFLKHTATSRFHAAAFAAESTPTPTQLSTGNETIQLQTVFSIVLGLTGFVILILLFSFLYRRCFLSESTPWGSQQRARLGHASRRRPRAPHVDYPVAAVSLRFEPTMNGAPPPYEALRLPPYAQQSSPLAEQNSELNSPPMARLEV</sequence>
<protein>
    <submittedName>
        <fullName evidence="3">Unplaced genomic scaffold PAXINscaffold_657, whole genome shotgun sequence</fullName>
    </submittedName>
</protein>
<evidence type="ECO:0000256" key="2">
    <source>
        <dbReference type="SAM" id="Phobius"/>
    </source>
</evidence>
<evidence type="ECO:0000256" key="1">
    <source>
        <dbReference type="SAM" id="MobiDB-lite"/>
    </source>
</evidence>
<gene>
    <name evidence="3" type="ORF">PAXINDRAFT_19591</name>
</gene>
<organism evidence="3 4">
    <name type="scientific">Paxillus involutus ATCC 200175</name>
    <dbReference type="NCBI Taxonomy" id="664439"/>
    <lineage>
        <taxon>Eukaryota</taxon>
        <taxon>Fungi</taxon>
        <taxon>Dikarya</taxon>
        <taxon>Basidiomycota</taxon>
        <taxon>Agaricomycotina</taxon>
        <taxon>Agaricomycetes</taxon>
        <taxon>Agaricomycetidae</taxon>
        <taxon>Boletales</taxon>
        <taxon>Paxilineae</taxon>
        <taxon>Paxillaceae</taxon>
        <taxon>Paxillus</taxon>
    </lineage>
</organism>
<dbReference type="AlphaFoldDB" id="A0A0C9TIT9"/>
<reference evidence="4" key="2">
    <citation type="submission" date="2015-01" db="EMBL/GenBank/DDBJ databases">
        <title>Evolutionary Origins and Diversification of the Mycorrhizal Mutualists.</title>
        <authorList>
            <consortium name="DOE Joint Genome Institute"/>
            <consortium name="Mycorrhizal Genomics Consortium"/>
            <person name="Kohler A."/>
            <person name="Kuo A."/>
            <person name="Nagy L.G."/>
            <person name="Floudas D."/>
            <person name="Copeland A."/>
            <person name="Barry K.W."/>
            <person name="Cichocki N."/>
            <person name="Veneault-Fourrey C."/>
            <person name="LaButti K."/>
            <person name="Lindquist E.A."/>
            <person name="Lipzen A."/>
            <person name="Lundell T."/>
            <person name="Morin E."/>
            <person name="Murat C."/>
            <person name="Riley R."/>
            <person name="Ohm R."/>
            <person name="Sun H."/>
            <person name="Tunlid A."/>
            <person name="Henrissat B."/>
            <person name="Grigoriev I.V."/>
            <person name="Hibbett D.S."/>
            <person name="Martin F."/>
        </authorList>
    </citation>
    <scope>NUCLEOTIDE SEQUENCE [LARGE SCALE GENOMIC DNA]</scope>
    <source>
        <strain evidence="4">ATCC 200175</strain>
    </source>
</reference>
<dbReference type="HOGENOM" id="CLU_1778070_0_0_1"/>
<dbReference type="OrthoDB" id="10402887at2759"/>
<reference evidence="3 4" key="1">
    <citation type="submission" date="2014-06" db="EMBL/GenBank/DDBJ databases">
        <authorList>
            <consortium name="DOE Joint Genome Institute"/>
            <person name="Kuo A."/>
            <person name="Kohler A."/>
            <person name="Nagy L.G."/>
            <person name="Floudas D."/>
            <person name="Copeland A."/>
            <person name="Barry K.W."/>
            <person name="Cichocki N."/>
            <person name="Veneault-Fourrey C."/>
            <person name="LaButti K."/>
            <person name="Lindquist E.A."/>
            <person name="Lipzen A."/>
            <person name="Lundell T."/>
            <person name="Morin E."/>
            <person name="Murat C."/>
            <person name="Sun H."/>
            <person name="Tunlid A."/>
            <person name="Henrissat B."/>
            <person name="Grigoriev I.V."/>
            <person name="Hibbett D.S."/>
            <person name="Martin F."/>
            <person name="Nordberg H.P."/>
            <person name="Cantor M.N."/>
            <person name="Hua S.X."/>
        </authorList>
    </citation>
    <scope>NUCLEOTIDE SEQUENCE [LARGE SCALE GENOMIC DNA]</scope>
    <source>
        <strain evidence="3 4">ATCC 200175</strain>
    </source>
</reference>
<proteinExistence type="predicted"/>
<feature type="region of interest" description="Disordered" evidence="1">
    <location>
        <begin position="110"/>
        <end position="146"/>
    </location>
</feature>
<dbReference type="EMBL" id="KN819979">
    <property type="protein sequence ID" value="KIJ07206.1"/>
    <property type="molecule type" value="Genomic_DNA"/>
</dbReference>
<name>A0A0C9TIT9_PAXIN</name>
<keyword evidence="2" id="KW-0472">Membrane</keyword>
<feature type="transmembrane region" description="Helical" evidence="2">
    <location>
        <begin position="39"/>
        <end position="60"/>
    </location>
</feature>
<keyword evidence="2" id="KW-0812">Transmembrane</keyword>
<dbReference type="Proteomes" id="UP000053647">
    <property type="component" value="Unassembled WGS sequence"/>
</dbReference>
<keyword evidence="2" id="KW-1133">Transmembrane helix</keyword>
<feature type="compositionally biased region" description="Polar residues" evidence="1">
    <location>
        <begin position="123"/>
        <end position="137"/>
    </location>
</feature>
<keyword evidence="4" id="KW-1185">Reference proteome</keyword>
<evidence type="ECO:0000313" key="3">
    <source>
        <dbReference type="EMBL" id="KIJ07206.1"/>
    </source>
</evidence>
<accession>A0A0C9TIT9</accession>
<evidence type="ECO:0000313" key="4">
    <source>
        <dbReference type="Proteomes" id="UP000053647"/>
    </source>
</evidence>